<dbReference type="Proteomes" id="UP000824890">
    <property type="component" value="Unassembled WGS sequence"/>
</dbReference>
<accession>A0ABQ8ALD6</accession>
<name>A0ABQ8ALD6_BRANA</name>
<evidence type="ECO:0000313" key="1">
    <source>
        <dbReference type="EMBL" id="KAH0893355.1"/>
    </source>
</evidence>
<comment type="caution">
    <text evidence="1">The sequence shown here is derived from an EMBL/GenBank/DDBJ whole genome shotgun (WGS) entry which is preliminary data.</text>
</comment>
<protein>
    <submittedName>
        <fullName evidence="1">Uncharacterized protein</fullName>
    </submittedName>
</protein>
<dbReference type="EMBL" id="JAGKQM010000013">
    <property type="protein sequence ID" value="KAH0893355.1"/>
    <property type="molecule type" value="Genomic_DNA"/>
</dbReference>
<keyword evidence="2" id="KW-1185">Reference proteome</keyword>
<sequence>RGGSISVIPKDISYKELTRVVLKDFTINNSIKLSYVSPSKSIFGTEDALPVFIRNDFRIEKQRSPLIVSSVIKARDEVSSTQVLLIPQCSNILERITFTFTFTFVFQLNSHSKKTMNDVENMCGDMHIKYLNFLRSCGDGAWIC</sequence>
<gene>
    <name evidence="1" type="ORF">HID58_055784</name>
</gene>
<feature type="non-terminal residue" evidence="1">
    <location>
        <position position="1"/>
    </location>
</feature>
<organism evidence="1 2">
    <name type="scientific">Brassica napus</name>
    <name type="common">Rape</name>
    <dbReference type="NCBI Taxonomy" id="3708"/>
    <lineage>
        <taxon>Eukaryota</taxon>
        <taxon>Viridiplantae</taxon>
        <taxon>Streptophyta</taxon>
        <taxon>Embryophyta</taxon>
        <taxon>Tracheophyta</taxon>
        <taxon>Spermatophyta</taxon>
        <taxon>Magnoliopsida</taxon>
        <taxon>eudicotyledons</taxon>
        <taxon>Gunneridae</taxon>
        <taxon>Pentapetalae</taxon>
        <taxon>rosids</taxon>
        <taxon>malvids</taxon>
        <taxon>Brassicales</taxon>
        <taxon>Brassicaceae</taxon>
        <taxon>Brassiceae</taxon>
        <taxon>Brassica</taxon>
    </lineage>
</organism>
<evidence type="ECO:0000313" key="2">
    <source>
        <dbReference type="Proteomes" id="UP000824890"/>
    </source>
</evidence>
<reference evidence="1 2" key="1">
    <citation type="submission" date="2021-05" db="EMBL/GenBank/DDBJ databases">
        <title>Genome Assembly of Synthetic Allotetraploid Brassica napus Reveals Homoeologous Exchanges between Subgenomes.</title>
        <authorList>
            <person name="Davis J.T."/>
        </authorList>
    </citation>
    <scope>NUCLEOTIDE SEQUENCE [LARGE SCALE GENOMIC DNA]</scope>
    <source>
        <strain evidence="2">cv. Da-Ae</strain>
        <tissue evidence="1">Seedling</tissue>
    </source>
</reference>
<proteinExistence type="predicted"/>